<dbReference type="Proteomes" id="UP000305526">
    <property type="component" value="Unassembled WGS sequence"/>
</dbReference>
<organism evidence="3 4">
    <name type="scientific">Testudinibacter aquarius</name>
    <dbReference type="NCBI Taxonomy" id="1524974"/>
    <lineage>
        <taxon>Bacteria</taxon>
        <taxon>Pseudomonadati</taxon>
        <taxon>Pseudomonadota</taxon>
        <taxon>Gammaproteobacteria</taxon>
        <taxon>Pasteurellales</taxon>
        <taxon>Pasteurellaceae</taxon>
        <taxon>Testudinibacter</taxon>
    </lineage>
</organism>
<dbReference type="PANTHER" id="PTHR33408:SF2">
    <property type="entry name" value="TRANSPOSASE DDE DOMAIN-CONTAINING PROTEIN"/>
    <property type="match status" value="1"/>
</dbReference>
<dbReference type="EMBL" id="VDGV01000178">
    <property type="protein sequence ID" value="TNG86461.1"/>
    <property type="molecule type" value="Genomic_DNA"/>
</dbReference>
<gene>
    <name evidence="3" type="ORF">FHQ21_12420</name>
</gene>
<proteinExistence type="predicted"/>
<feature type="domain" description="Transposase InsH N-terminal" evidence="1">
    <location>
        <begin position="16"/>
        <end position="111"/>
    </location>
</feature>
<dbReference type="PANTHER" id="PTHR33408">
    <property type="entry name" value="TRANSPOSASE"/>
    <property type="match status" value="1"/>
</dbReference>
<reference evidence="3 4" key="1">
    <citation type="submission" date="2019-05" db="EMBL/GenBank/DDBJ databases">
        <title>Pasteurellaceae isolates from reptiles.</title>
        <authorList>
            <person name="Bojesen A.M."/>
            <person name="Lund E."/>
        </authorList>
    </citation>
    <scope>NUCLEOTIDE SEQUENCE [LARGE SCALE GENOMIC DNA]</scope>
    <source>
        <strain evidence="3 4">ELNT2x</strain>
    </source>
</reference>
<accession>A0ABY2XRB6</accession>
<evidence type="ECO:0000259" key="2">
    <source>
        <dbReference type="Pfam" id="PF13751"/>
    </source>
</evidence>
<evidence type="ECO:0000259" key="1">
    <source>
        <dbReference type="Pfam" id="PF05598"/>
    </source>
</evidence>
<dbReference type="Pfam" id="PF05598">
    <property type="entry name" value="DUF772"/>
    <property type="match status" value="1"/>
</dbReference>
<dbReference type="InterPro" id="IPR025668">
    <property type="entry name" value="Tnp_DDE_dom"/>
</dbReference>
<sequence length="435" mass="50150">MLKPPPSNQSKLEMVTLEQLVPKDHLVRKIDQAIDFEFIRDEVAHLYCHNNGRPAIDPVRLFKMMLLGYIFGIKSERQLVKEVEVNMAYRWFLRMTITEKVIDASTLSQNRLRRFNGTDVFERIFTHIIFQAIEKGVVGGKHWFTDSTHLKANANKNKATNERREIKASAYLEMLNADIDVARLRVGKKPFEVKEDAEPKLKNTKVSRTDAESGFMTRNNKPQGFFYLDHRTVDGKCGIILDTFVTPGNVNDSQPYIRRLDATAKRLGFKPKQVGLDAGYFTAPVAESLERREIAGVFGYRRPPRTKNSYKKSKFNYDVNTDTYRCPQGETLIFRTISRDGYRSYSTYASTCLNCLARSNCTKSQTGAKVITRHLYADAIDRANTRRLSEQGKVFYKRRAETVERSFADAKQHHNHRYTRFRGVTKVQIQCFLAA</sequence>
<evidence type="ECO:0000313" key="3">
    <source>
        <dbReference type="EMBL" id="TNG86461.1"/>
    </source>
</evidence>
<keyword evidence="4" id="KW-1185">Reference proteome</keyword>
<name>A0ABY2XRB6_9PAST</name>
<dbReference type="RefSeq" id="WP_139690405.1">
    <property type="nucleotide sequence ID" value="NZ_VDGV01000178.1"/>
</dbReference>
<feature type="domain" description="Transposase DDE" evidence="2">
    <location>
        <begin position="326"/>
        <end position="435"/>
    </location>
</feature>
<dbReference type="Pfam" id="PF13751">
    <property type="entry name" value="DDE_Tnp_1_6"/>
    <property type="match status" value="1"/>
</dbReference>
<feature type="non-terminal residue" evidence="3">
    <location>
        <position position="435"/>
    </location>
</feature>
<dbReference type="InterPro" id="IPR047629">
    <property type="entry name" value="IS1182_transpos"/>
</dbReference>
<protein>
    <submittedName>
        <fullName evidence="3">IS1182 family transposase</fullName>
    </submittedName>
</protein>
<comment type="caution">
    <text evidence="3">The sequence shown here is derived from an EMBL/GenBank/DDBJ whole genome shotgun (WGS) entry which is preliminary data.</text>
</comment>
<evidence type="ECO:0000313" key="4">
    <source>
        <dbReference type="Proteomes" id="UP000305526"/>
    </source>
</evidence>
<dbReference type="InterPro" id="IPR008490">
    <property type="entry name" value="Transposase_InsH_N"/>
</dbReference>
<dbReference type="NCBIfam" id="NF033551">
    <property type="entry name" value="transpos_IS1182"/>
    <property type="match status" value="1"/>
</dbReference>